<comment type="caution">
    <text evidence="1">The sequence shown here is derived from an EMBL/GenBank/DDBJ whole genome shotgun (WGS) entry which is preliminary data.</text>
</comment>
<proteinExistence type="predicted"/>
<dbReference type="AlphaFoldDB" id="A0A369W0Q7"/>
<dbReference type="OrthoDB" id="954305at2"/>
<name>A0A369W0Q7_9HYPH</name>
<organism evidence="1 2">
    <name type="scientific">Pelagibacterium lacus</name>
    <dbReference type="NCBI Taxonomy" id="2282655"/>
    <lineage>
        <taxon>Bacteria</taxon>
        <taxon>Pseudomonadati</taxon>
        <taxon>Pseudomonadota</taxon>
        <taxon>Alphaproteobacteria</taxon>
        <taxon>Hyphomicrobiales</taxon>
        <taxon>Devosiaceae</taxon>
        <taxon>Pelagibacterium</taxon>
    </lineage>
</organism>
<reference evidence="2" key="1">
    <citation type="submission" date="2018-07" db="EMBL/GenBank/DDBJ databases">
        <authorList>
            <person name="Liu B.-T."/>
            <person name="Du Z."/>
        </authorList>
    </citation>
    <scope>NUCLEOTIDE SEQUENCE [LARGE SCALE GENOMIC DNA]</scope>
    <source>
        <strain evidence="2">XYN52</strain>
    </source>
</reference>
<dbReference type="RefSeq" id="WP_114646525.1">
    <property type="nucleotide sequence ID" value="NZ_QQNH01000020.1"/>
</dbReference>
<protein>
    <submittedName>
        <fullName evidence="1">MmcQ/YjbR family DNA-binding protein</fullName>
    </submittedName>
</protein>
<gene>
    <name evidence="1" type="ORF">DVH29_12535</name>
</gene>
<evidence type="ECO:0000313" key="2">
    <source>
        <dbReference type="Proteomes" id="UP000253759"/>
    </source>
</evidence>
<dbReference type="EMBL" id="QQNH01000020">
    <property type="protein sequence ID" value="RDE08254.1"/>
    <property type="molecule type" value="Genomic_DNA"/>
</dbReference>
<keyword evidence="2" id="KW-1185">Reference proteome</keyword>
<evidence type="ECO:0000313" key="1">
    <source>
        <dbReference type="EMBL" id="RDE08254.1"/>
    </source>
</evidence>
<dbReference type="GO" id="GO:0003677">
    <property type="term" value="F:DNA binding"/>
    <property type="evidence" value="ECO:0007669"/>
    <property type="project" value="UniProtKB-KW"/>
</dbReference>
<keyword evidence="1" id="KW-0238">DNA-binding</keyword>
<sequence length="111" mass="12791">MTWDDLLPIALSFPDVTESTSYGTPALKLGTKFLLREREPGLLALQRPSIDERDMLLDAEPELFFITDHYRHYPYVLVRLADLDAGRFRGLFETLWRSKANARQLSAYKSA</sequence>
<dbReference type="Proteomes" id="UP000253759">
    <property type="component" value="Unassembled WGS sequence"/>
</dbReference>
<accession>A0A369W0Q7</accession>